<accession>Q7TNA4</accession>
<sequence>MPALFLAQGLRGCICKVWVFRTLEFGLSWAAPGPLDCAVLHLIRPKEIWTRSGCGGKLFFLQANHVPFVCPGLDASPPASTHELTIPNDVSIPPAHSTRLVGHLRLGPCPGHMTSD</sequence>
<reference evidence="1" key="1">
    <citation type="journal article" date="2004" name="Gene">
        <title>Genomic organization of the mouse Msh4 gene producing bicistronic, chimeric and antisense mRNA.</title>
        <authorList>
            <person name="Hirano M."/>
            <person name="Noda T."/>
        </authorList>
    </citation>
    <scope>NUCLEOTIDE SEQUENCE</scope>
    <source>
        <strain evidence="1">C57BL/6J</strain>
    </source>
</reference>
<proteinExistence type="evidence at transcript level"/>
<dbReference type="AlphaFoldDB" id="Q7TNA4"/>
<evidence type="ECO:0000313" key="1">
    <source>
        <dbReference type="EMBL" id="AAQ20792.1"/>
    </source>
</evidence>
<name>Q7TNA4_MOUSE</name>
<gene>
    <name evidence="1" type="primary">Msh4</name>
</gene>
<dbReference type="EMBL" id="AY351589">
    <property type="protein sequence ID" value="AAQ20792.1"/>
    <property type="molecule type" value="mRNA"/>
</dbReference>
<protein>
    <submittedName>
        <fullName evidence="1">MutS homolog 4 variant epsilon 1</fullName>
    </submittedName>
</protein>
<organism evidence="1">
    <name type="scientific">Mus musculus</name>
    <name type="common">Mouse</name>
    <dbReference type="NCBI Taxonomy" id="10090"/>
    <lineage>
        <taxon>Eukaryota</taxon>
        <taxon>Metazoa</taxon>
        <taxon>Chordata</taxon>
        <taxon>Craniata</taxon>
        <taxon>Vertebrata</taxon>
        <taxon>Euteleostomi</taxon>
        <taxon>Mammalia</taxon>
        <taxon>Eutheria</taxon>
        <taxon>Euarchontoglires</taxon>
        <taxon>Glires</taxon>
        <taxon>Rodentia</taxon>
        <taxon>Myomorpha</taxon>
        <taxon>Muroidea</taxon>
        <taxon>Muridae</taxon>
        <taxon>Murinae</taxon>
        <taxon>Mus</taxon>
        <taxon>Mus</taxon>
    </lineage>
</organism>